<dbReference type="RefSeq" id="WP_339097562.1">
    <property type="nucleotide sequence ID" value="NZ_CP149783.1"/>
</dbReference>
<gene>
    <name evidence="2" type="ORF">WDJ50_17100</name>
</gene>
<evidence type="ECO:0000259" key="1">
    <source>
        <dbReference type="Pfam" id="PF00462"/>
    </source>
</evidence>
<dbReference type="InterPro" id="IPR002109">
    <property type="entry name" value="Glutaredoxin"/>
</dbReference>
<organism evidence="2">
    <name type="scientific">Deinococcus sp. VB142</name>
    <dbReference type="NCBI Taxonomy" id="3112952"/>
    <lineage>
        <taxon>Bacteria</taxon>
        <taxon>Thermotogati</taxon>
        <taxon>Deinococcota</taxon>
        <taxon>Deinococci</taxon>
        <taxon>Deinococcales</taxon>
        <taxon>Deinococcaceae</taxon>
        <taxon>Deinococcus</taxon>
    </lineage>
</organism>
<sequence length="86" mass="9569">MSDPAIVLYTVPDCRDCEAVKRLLRGAGRDWLEKDVRADPAAHAEMLRVSGVRIAPVVSIGEQVFWGPFDEQRPRLLAALAQEKNP</sequence>
<protein>
    <submittedName>
        <fullName evidence="2">Glutaredoxin family protein</fullName>
    </submittedName>
</protein>
<reference evidence="2" key="1">
    <citation type="submission" date="2024-03" db="EMBL/GenBank/DDBJ databases">
        <title>Deinococcus weizhi sp. nov., isolated from human skin.</title>
        <authorList>
            <person name="Wei Z."/>
            <person name="Tian F."/>
            <person name="Yang C."/>
            <person name="Xin L.T."/>
            <person name="Wen Z.J."/>
            <person name="Lan K.C."/>
            <person name="Yu L."/>
            <person name="Zhe W."/>
            <person name="Dan F.D."/>
            <person name="Jun W."/>
            <person name="Rui Z."/>
            <person name="Yong X.J."/>
            <person name="Ting Y."/>
            <person name="Wei X."/>
            <person name="Xu Z.G."/>
            <person name="Xin Z."/>
            <person name="Dong F.G."/>
            <person name="Ni X.M."/>
            <person name="Zheng M.G."/>
            <person name="Chun Y."/>
            <person name="Qian W.X."/>
        </authorList>
    </citation>
    <scope>NUCLEOTIDE SEQUENCE</scope>
    <source>
        <strain evidence="2">VB142</strain>
    </source>
</reference>
<feature type="domain" description="Glutaredoxin" evidence="1">
    <location>
        <begin position="6"/>
        <end position="64"/>
    </location>
</feature>
<name>A0AAU6Q7E3_9DEIO</name>
<dbReference type="InterPro" id="IPR036249">
    <property type="entry name" value="Thioredoxin-like_sf"/>
</dbReference>
<dbReference type="CDD" id="cd02976">
    <property type="entry name" value="NrdH"/>
    <property type="match status" value="1"/>
</dbReference>
<dbReference type="AlphaFoldDB" id="A0AAU6Q7E3"/>
<dbReference type="Pfam" id="PF00462">
    <property type="entry name" value="Glutaredoxin"/>
    <property type="match status" value="1"/>
</dbReference>
<dbReference type="Gene3D" id="3.40.30.10">
    <property type="entry name" value="Glutaredoxin"/>
    <property type="match status" value="1"/>
</dbReference>
<dbReference type="SUPFAM" id="SSF52833">
    <property type="entry name" value="Thioredoxin-like"/>
    <property type="match status" value="1"/>
</dbReference>
<evidence type="ECO:0000313" key="2">
    <source>
        <dbReference type="EMBL" id="WYF46134.1"/>
    </source>
</evidence>
<proteinExistence type="predicted"/>
<dbReference type="PROSITE" id="PS51354">
    <property type="entry name" value="GLUTAREDOXIN_2"/>
    <property type="match status" value="1"/>
</dbReference>
<dbReference type="EMBL" id="CP149783">
    <property type="protein sequence ID" value="WYF46134.1"/>
    <property type="molecule type" value="Genomic_DNA"/>
</dbReference>
<accession>A0AAU6Q7E3</accession>